<reference evidence="1" key="2">
    <citation type="submission" date="2021-01" db="EMBL/GenBank/DDBJ databases">
        <authorList>
            <person name="Schikora-Tamarit M.A."/>
        </authorList>
    </citation>
    <scope>NUCLEOTIDE SEQUENCE</scope>
    <source>
        <strain evidence="1">CBS2887</strain>
    </source>
</reference>
<reference evidence="1" key="1">
    <citation type="journal article" date="2021" name="Open Biol.">
        <title>Shared evolutionary footprints suggest mitochondrial oxidative damage underlies multiple complex I losses in fungi.</title>
        <authorList>
            <person name="Schikora-Tamarit M.A."/>
            <person name="Marcet-Houben M."/>
            <person name="Nosek J."/>
            <person name="Gabaldon T."/>
        </authorList>
    </citation>
    <scope>NUCLEOTIDE SEQUENCE</scope>
    <source>
        <strain evidence="1">CBS2887</strain>
    </source>
</reference>
<evidence type="ECO:0000313" key="2">
    <source>
        <dbReference type="Proteomes" id="UP000774326"/>
    </source>
</evidence>
<accession>A0A9P8Q931</accession>
<name>A0A9P8Q931_WICPI</name>
<gene>
    <name evidence="1" type="ORF">WICPIJ_003761</name>
</gene>
<sequence>MLTNTHSTRHEFPIELILLILSEIPQAQLSTVFQRVPELRNLYNYEYTTISFISEISGPAACLPDAIHIKRRSNSIFTVRVPSYDLTDIETLKSLKGYQRFLAQLQEISSLTQDPHFTVSKQLTIELAIDQYSKSLYEVMNFYGFIHRYFQNRPHKVEIIKRGKSYEDVLFTKSKDHLTHIFINDYTGWDYDELTHSVKLNSRCPILSVVSFGGTEVNVRASEFFEDLQVVSKLEKFELLSVENSYLAEVSLVFFTDHERSTGAGGMEFYTGNLNTFGKETYIELMFKGLQRCFRSVRQLYGTGTLLQLLEDRSRHITDITASSDQYVKELSLTKGSPLDSLGLMVHKDLSSLSELVYLNLMKGFCLQFDTQLDTFVPDATVLSHGQIERIKDLQRQTETLLGVDFHLILTSLSVLNEQCILPRFCEFTLINDERNISTAQLDQRLNQIPFHMARGYIMEGLSLAEDGPDDIRARNGIRAMRAIADGGRVVIQLENEDVQEEDMAHGINVEHLVDNYDEVGLDIIY</sequence>
<protein>
    <submittedName>
        <fullName evidence="1">Uncharacterized protein</fullName>
    </submittedName>
</protein>
<dbReference type="AlphaFoldDB" id="A0A9P8Q931"/>
<comment type="caution">
    <text evidence="1">The sequence shown here is derived from an EMBL/GenBank/DDBJ whole genome shotgun (WGS) entry which is preliminary data.</text>
</comment>
<proteinExistence type="predicted"/>
<organism evidence="1 2">
    <name type="scientific">Wickerhamomyces pijperi</name>
    <name type="common">Yeast</name>
    <name type="synonym">Pichia pijperi</name>
    <dbReference type="NCBI Taxonomy" id="599730"/>
    <lineage>
        <taxon>Eukaryota</taxon>
        <taxon>Fungi</taxon>
        <taxon>Dikarya</taxon>
        <taxon>Ascomycota</taxon>
        <taxon>Saccharomycotina</taxon>
        <taxon>Saccharomycetes</taxon>
        <taxon>Phaffomycetales</taxon>
        <taxon>Wickerhamomycetaceae</taxon>
        <taxon>Wickerhamomyces</taxon>
    </lineage>
</organism>
<dbReference type="EMBL" id="JAEUBG010002063">
    <property type="protein sequence ID" value="KAH3685287.1"/>
    <property type="molecule type" value="Genomic_DNA"/>
</dbReference>
<evidence type="ECO:0000313" key="1">
    <source>
        <dbReference type="EMBL" id="KAH3685287.1"/>
    </source>
</evidence>
<keyword evidence="2" id="KW-1185">Reference proteome</keyword>
<dbReference type="Proteomes" id="UP000774326">
    <property type="component" value="Unassembled WGS sequence"/>
</dbReference>